<dbReference type="Proteomes" id="UP000267821">
    <property type="component" value="Unassembled WGS sequence"/>
</dbReference>
<sequence>MLDCCDCVRYGHGINICRPCFDDKGKRCKDVQLQRGGGEGCIYKIRFYKGGLVSFSELWQWVADLKDPTSIRRCMSDIPGSSGAPDRDPDESPLEDDITNPSEPSTAREISSQSQGIPQEPSYAEELPSTTAGATQSAVRGKRRSQSPPEGRQDPQKRQRKAPTRYR</sequence>
<proteinExistence type="predicted"/>
<evidence type="ECO:0000313" key="3">
    <source>
        <dbReference type="Proteomes" id="UP000267821"/>
    </source>
</evidence>
<organism evidence="2 3">
    <name type="scientific">Terfezia boudieri ATCC MYA-4762</name>
    <dbReference type="NCBI Taxonomy" id="1051890"/>
    <lineage>
        <taxon>Eukaryota</taxon>
        <taxon>Fungi</taxon>
        <taxon>Dikarya</taxon>
        <taxon>Ascomycota</taxon>
        <taxon>Pezizomycotina</taxon>
        <taxon>Pezizomycetes</taxon>
        <taxon>Pezizales</taxon>
        <taxon>Pezizaceae</taxon>
        <taxon>Terfezia</taxon>
    </lineage>
</organism>
<feature type="compositionally biased region" description="Polar residues" evidence="1">
    <location>
        <begin position="128"/>
        <end position="138"/>
    </location>
</feature>
<dbReference type="EMBL" id="ML121527">
    <property type="protein sequence ID" value="RPB29693.1"/>
    <property type="molecule type" value="Genomic_DNA"/>
</dbReference>
<reference evidence="2 3" key="1">
    <citation type="journal article" date="2018" name="Nat. Ecol. Evol.">
        <title>Pezizomycetes genomes reveal the molecular basis of ectomycorrhizal truffle lifestyle.</title>
        <authorList>
            <person name="Murat C."/>
            <person name="Payen T."/>
            <person name="Noel B."/>
            <person name="Kuo A."/>
            <person name="Morin E."/>
            <person name="Chen J."/>
            <person name="Kohler A."/>
            <person name="Krizsan K."/>
            <person name="Balestrini R."/>
            <person name="Da Silva C."/>
            <person name="Montanini B."/>
            <person name="Hainaut M."/>
            <person name="Levati E."/>
            <person name="Barry K.W."/>
            <person name="Belfiori B."/>
            <person name="Cichocki N."/>
            <person name="Clum A."/>
            <person name="Dockter R.B."/>
            <person name="Fauchery L."/>
            <person name="Guy J."/>
            <person name="Iotti M."/>
            <person name="Le Tacon F."/>
            <person name="Lindquist E.A."/>
            <person name="Lipzen A."/>
            <person name="Malagnac F."/>
            <person name="Mello A."/>
            <person name="Molinier V."/>
            <person name="Miyauchi S."/>
            <person name="Poulain J."/>
            <person name="Riccioni C."/>
            <person name="Rubini A."/>
            <person name="Sitrit Y."/>
            <person name="Splivallo R."/>
            <person name="Traeger S."/>
            <person name="Wang M."/>
            <person name="Zifcakova L."/>
            <person name="Wipf D."/>
            <person name="Zambonelli A."/>
            <person name="Paolocci F."/>
            <person name="Nowrousian M."/>
            <person name="Ottonello S."/>
            <person name="Baldrian P."/>
            <person name="Spatafora J.W."/>
            <person name="Henrissat B."/>
            <person name="Nagy L.G."/>
            <person name="Aury J.M."/>
            <person name="Wincker P."/>
            <person name="Grigoriev I.V."/>
            <person name="Bonfante P."/>
            <person name="Martin F.M."/>
        </authorList>
    </citation>
    <scope>NUCLEOTIDE SEQUENCE [LARGE SCALE GENOMIC DNA]</scope>
    <source>
        <strain evidence="2 3">ATCC MYA-4762</strain>
    </source>
</reference>
<feature type="compositionally biased region" description="Acidic residues" evidence="1">
    <location>
        <begin position="88"/>
        <end position="98"/>
    </location>
</feature>
<keyword evidence="3" id="KW-1185">Reference proteome</keyword>
<protein>
    <submittedName>
        <fullName evidence="2">Uncharacterized protein</fullName>
    </submittedName>
</protein>
<evidence type="ECO:0000313" key="2">
    <source>
        <dbReference type="EMBL" id="RPB29693.1"/>
    </source>
</evidence>
<dbReference type="OrthoDB" id="5396482at2759"/>
<evidence type="ECO:0000256" key="1">
    <source>
        <dbReference type="SAM" id="MobiDB-lite"/>
    </source>
</evidence>
<feature type="compositionally biased region" description="Polar residues" evidence="1">
    <location>
        <begin position="99"/>
        <end position="117"/>
    </location>
</feature>
<gene>
    <name evidence="2" type="ORF">L211DRAFT_34340</name>
</gene>
<feature type="compositionally biased region" description="Basic residues" evidence="1">
    <location>
        <begin position="158"/>
        <end position="167"/>
    </location>
</feature>
<dbReference type="AlphaFoldDB" id="A0A3N4M3E4"/>
<dbReference type="InParanoid" id="A0A3N4M3E4"/>
<feature type="region of interest" description="Disordered" evidence="1">
    <location>
        <begin position="74"/>
        <end position="167"/>
    </location>
</feature>
<name>A0A3N4M3E4_9PEZI</name>
<accession>A0A3N4M3E4</accession>